<keyword evidence="1" id="KW-1185">Reference proteome</keyword>
<name>A0A1I7XAP9_HETBA</name>
<protein>
    <submittedName>
        <fullName evidence="2">tRNA-synt_1 domain-containing protein</fullName>
    </submittedName>
</protein>
<dbReference type="AlphaFoldDB" id="A0A1I7XAP9"/>
<evidence type="ECO:0000313" key="1">
    <source>
        <dbReference type="Proteomes" id="UP000095283"/>
    </source>
</evidence>
<evidence type="ECO:0000313" key="2">
    <source>
        <dbReference type="WBParaSite" id="Hba_14439"/>
    </source>
</evidence>
<reference evidence="2" key="1">
    <citation type="submission" date="2016-11" db="UniProtKB">
        <authorList>
            <consortium name="WormBaseParasite"/>
        </authorList>
    </citation>
    <scope>IDENTIFICATION</scope>
</reference>
<sequence>MSSETDESKDVKSNIVGTLKIPILFKSSSSLPPTFVQQHHVKCVLPLERHYITEAWFVVKLGTELISSRRFYKYMLPTKRIKIADSAQNSISDR</sequence>
<organism evidence="1 2">
    <name type="scientific">Heterorhabditis bacteriophora</name>
    <name type="common">Entomopathogenic nematode worm</name>
    <dbReference type="NCBI Taxonomy" id="37862"/>
    <lineage>
        <taxon>Eukaryota</taxon>
        <taxon>Metazoa</taxon>
        <taxon>Ecdysozoa</taxon>
        <taxon>Nematoda</taxon>
        <taxon>Chromadorea</taxon>
        <taxon>Rhabditida</taxon>
        <taxon>Rhabditina</taxon>
        <taxon>Rhabditomorpha</taxon>
        <taxon>Strongyloidea</taxon>
        <taxon>Heterorhabditidae</taxon>
        <taxon>Heterorhabditis</taxon>
    </lineage>
</organism>
<proteinExistence type="predicted"/>
<dbReference type="WBParaSite" id="Hba_14439">
    <property type="protein sequence ID" value="Hba_14439"/>
    <property type="gene ID" value="Hba_14439"/>
</dbReference>
<accession>A0A1I7XAP9</accession>
<dbReference type="Proteomes" id="UP000095283">
    <property type="component" value="Unplaced"/>
</dbReference>